<evidence type="ECO:0000256" key="5">
    <source>
        <dbReference type="ARBA" id="ARBA00023136"/>
    </source>
</evidence>
<feature type="transmembrane region" description="Helical" evidence="10">
    <location>
        <begin position="226"/>
        <end position="249"/>
    </location>
</feature>
<keyword evidence="6" id="KW-0564">Palmitate</keyword>
<dbReference type="EMBL" id="BQFW01000008">
    <property type="protein sequence ID" value="GJJ74241.1"/>
    <property type="molecule type" value="Genomic_DNA"/>
</dbReference>
<keyword evidence="3 10" id="KW-0812">Transmembrane</keyword>
<dbReference type="OrthoDB" id="9909019at2759"/>
<dbReference type="GO" id="GO:0019706">
    <property type="term" value="F:protein-cysteine S-palmitoyltransferase activity"/>
    <property type="evidence" value="ECO:0007669"/>
    <property type="project" value="UniProtKB-EC"/>
</dbReference>
<dbReference type="InterPro" id="IPR001594">
    <property type="entry name" value="Palmitoyltrfase_DHHC"/>
</dbReference>
<feature type="region of interest" description="Disordered" evidence="11">
    <location>
        <begin position="85"/>
        <end position="127"/>
    </location>
</feature>
<accession>A0A9P3HCI7</accession>
<dbReference type="Pfam" id="PF01529">
    <property type="entry name" value="DHHC"/>
    <property type="match status" value="1"/>
</dbReference>
<keyword evidence="5 10" id="KW-0472">Membrane</keyword>
<feature type="region of interest" description="Disordered" evidence="11">
    <location>
        <begin position="378"/>
        <end position="429"/>
    </location>
</feature>
<feature type="transmembrane region" description="Helical" evidence="10">
    <location>
        <begin position="12"/>
        <end position="37"/>
    </location>
</feature>
<comment type="catalytic activity">
    <reaction evidence="9 10">
        <text>L-cysteinyl-[protein] + hexadecanoyl-CoA = S-hexadecanoyl-L-cysteinyl-[protein] + CoA</text>
        <dbReference type="Rhea" id="RHEA:36683"/>
        <dbReference type="Rhea" id="RHEA-COMP:10131"/>
        <dbReference type="Rhea" id="RHEA-COMP:11032"/>
        <dbReference type="ChEBI" id="CHEBI:29950"/>
        <dbReference type="ChEBI" id="CHEBI:57287"/>
        <dbReference type="ChEBI" id="CHEBI:57379"/>
        <dbReference type="ChEBI" id="CHEBI:74151"/>
        <dbReference type="EC" id="2.3.1.225"/>
    </reaction>
</comment>
<feature type="compositionally biased region" description="Low complexity" evidence="11">
    <location>
        <begin position="86"/>
        <end position="97"/>
    </location>
</feature>
<dbReference type="PANTHER" id="PTHR12246">
    <property type="entry name" value="PALMITOYLTRANSFERASE ZDHHC16"/>
    <property type="match status" value="1"/>
</dbReference>
<feature type="compositionally biased region" description="Polar residues" evidence="11">
    <location>
        <begin position="416"/>
        <end position="429"/>
    </location>
</feature>
<comment type="domain">
    <text evidence="10">The DHHC domain is required for palmitoyltransferase activity.</text>
</comment>
<reference evidence="13" key="2">
    <citation type="journal article" date="2022" name="Microbiol. Resour. Announc.">
        <title>Whole-Genome Sequence of Entomortierella parvispora E1425, a Mucoromycotan Fungus Associated with Burkholderiaceae-Related Endosymbiotic Bacteria.</title>
        <authorList>
            <person name="Herlambang A."/>
            <person name="Guo Y."/>
            <person name="Takashima Y."/>
            <person name="Narisawa K."/>
            <person name="Ohta H."/>
            <person name="Nishizawa T."/>
        </authorList>
    </citation>
    <scope>NUCLEOTIDE SEQUENCE</scope>
    <source>
        <strain evidence="13">E1425</strain>
    </source>
</reference>
<protein>
    <recommendedName>
        <fullName evidence="10">Palmitoyltransferase</fullName>
        <ecNumber evidence="10">2.3.1.225</ecNumber>
    </recommendedName>
</protein>
<sequence length="429" mass="48871">MRQAHTRSGKPIPLAFAAFPVAFYLILIGFGYYIYVVTLCMQLLRDDRVALGVVLLVIYHITFILMLWAYAMVILTDPGRVTAEHQPVPSLPSHQQPQPQPQPRPQLESQPQVQIGDGSTEAPQQPGIQQPEQVYVGQDQTMQKDGSIGSSSVTVLIPGAQTGNRSGYIHISEDPSVQGHPLWCSKCQHVKPERAHHCRVCRRCVLRMDHHCPWVLNCVGQDNYKFFCLFIFYTAVHCLYILISLAPLYQKLPDESWSHQLQVIGMVVAGVFGITLVVFTITHIRLIVLNRTTIEDHETPRSEGMLPCFRKGWKNSDGDINQGNERLYDLGLKENWEQAMGKGWKCMIPVRFPRPEGPIYNQKVVARQWRDYNEMMERRRQEQQQPAYAVQPQEDTAVVSARSTNPTSEEVHHRSNSITQQTTFDQTCV</sequence>
<dbReference type="AlphaFoldDB" id="A0A9P3HCI7"/>
<evidence type="ECO:0000256" key="7">
    <source>
        <dbReference type="ARBA" id="ARBA00023288"/>
    </source>
</evidence>
<name>A0A9P3HCI7_9FUNG</name>
<keyword evidence="14" id="KW-1185">Reference proteome</keyword>
<keyword evidence="4 10" id="KW-1133">Transmembrane helix</keyword>
<evidence type="ECO:0000313" key="13">
    <source>
        <dbReference type="EMBL" id="GJJ74241.1"/>
    </source>
</evidence>
<feature type="domain" description="Palmitoyltransferase DHHC" evidence="12">
    <location>
        <begin position="181"/>
        <end position="297"/>
    </location>
</feature>
<dbReference type="InterPro" id="IPR039859">
    <property type="entry name" value="PFA4/ZDH16/20/ERF2-like"/>
</dbReference>
<comment type="subcellular location">
    <subcellularLocation>
        <location evidence="1">Membrane</location>
        <topology evidence="1">Multi-pass membrane protein</topology>
    </subcellularLocation>
</comment>
<evidence type="ECO:0000256" key="11">
    <source>
        <dbReference type="SAM" id="MobiDB-lite"/>
    </source>
</evidence>
<comment type="caution">
    <text evidence="13">The sequence shown here is derived from an EMBL/GenBank/DDBJ whole genome shotgun (WGS) entry which is preliminary data.</text>
</comment>
<evidence type="ECO:0000256" key="8">
    <source>
        <dbReference type="ARBA" id="ARBA00023315"/>
    </source>
</evidence>
<evidence type="ECO:0000256" key="10">
    <source>
        <dbReference type="RuleBase" id="RU079119"/>
    </source>
</evidence>
<keyword evidence="2 10" id="KW-0808">Transferase</keyword>
<dbReference type="Proteomes" id="UP000827284">
    <property type="component" value="Unassembled WGS sequence"/>
</dbReference>
<evidence type="ECO:0000256" key="2">
    <source>
        <dbReference type="ARBA" id="ARBA00022679"/>
    </source>
</evidence>
<comment type="similarity">
    <text evidence="10">Belongs to the DHHC palmitoyltransferase family.</text>
</comment>
<evidence type="ECO:0000313" key="14">
    <source>
        <dbReference type="Proteomes" id="UP000827284"/>
    </source>
</evidence>
<dbReference type="EC" id="2.3.1.225" evidence="10"/>
<keyword evidence="7" id="KW-0449">Lipoprotein</keyword>
<evidence type="ECO:0000256" key="6">
    <source>
        <dbReference type="ARBA" id="ARBA00023139"/>
    </source>
</evidence>
<feature type="transmembrane region" description="Helical" evidence="10">
    <location>
        <begin position="261"/>
        <end position="281"/>
    </location>
</feature>
<organism evidence="13 14">
    <name type="scientific">Entomortierella parvispora</name>
    <dbReference type="NCBI Taxonomy" id="205924"/>
    <lineage>
        <taxon>Eukaryota</taxon>
        <taxon>Fungi</taxon>
        <taxon>Fungi incertae sedis</taxon>
        <taxon>Mucoromycota</taxon>
        <taxon>Mortierellomycotina</taxon>
        <taxon>Mortierellomycetes</taxon>
        <taxon>Mortierellales</taxon>
        <taxon>Mortierellaceae</taxon>
        <taxon>Entomortierella</taxon>
    </lineage>
</organism>
<evidence type="ECO:0000256" key="1">
    <source>
        <dbReference type="ARBA" id="ARBA00004141"/>
    </source>
</evidence>
<reference evidence="13" key="1">
    <citation type="submission" date="2021-11" db="EMBL/GenBank/DDBJ databases">
        <authorList>
            <person name="Herlambang A."/>
            <person name="Guo Y."/>
            <person name="Takashima Y."/>
            <person name="Nishizawa T."/>
        </authorList>
    </citation>
    <scope>NUCLEOTIDE SEQUENCE</scope>
    <source>
        <strain evidence="13">E1425</strain>
    </source>
</reference>
<evidence type="ECO:0000256" key="3">
    <source>
        <dbReference type="ARBA" id="ARBA00022692"/>
    </source>
</evidence>
<dbReference type="PROSITE" id="PS50216">
    <property type="entry name" value="DHHC"/>
    <property type="match status" value="1"/>
</dbReference>
<evidence type="ECO:0000256" key="9">
    <source>
        <dbReference type="ARBA" id="ARBA00048048"/>
    </source>
</evidence>
<gene>
    <name evidence="13" type="ORF">EMPS_06599</name>
</gene>
<dbReference type="GO" id="GO:0016020">
    <property type="term" value="C:membrane"/>
    <property type="evidence" value="ECO:0007669"/>
    <property type="project" value="UniProtKB-SubCell"/>
</dbReference>
<evidence type="ECO:0000259" key="12">
    <source>
        <dbReference type="Pfam" id="PF01529"/>
    </source>
</evidence>
<proteinExistence type="inferred from homology"/>
<keyword evidence="8 10" id="KW-0012">Acyltransferase</keyword>
<feature type="transmembrane region" description="Helical" evidence="10">
    <location>
        <begin position="49"/>
        <end position="70"/>
    </location>
</feature>
<evidence type="ECO:0000256" key="4">
    <source>
        <dbReference type="ARBA" id="ARBA00022989"/>
    </source>
</evidence>